<feature type="region of interest" description="Disordered" evidence="1">
    <location>
        <begin position="231"/>
        <end position="258"/>
    </location>
</feature>
<dbReference type="Proteomes" id="UP001597181">
    <property type="component" value="Unassembled WGS sequence"/>
</dbReference>
<protein>
    <submittedName>
        <fullName evidence="2">Uncharacterized protein</fullName>
    </submittedName>
</protein>
<feature type="compositionally biased region" description="Basic and acidic residues" evidence="1">
    <location>
        <begin position="142"/>
        <end position="153"/>
    </location>
</feature>
<gene>
    <name evidence="2" type="ORF">ACFQ3U_16465</name>
</gene>
<proteinExistence type="predicted"/>
<feature type="compositionally biased region" description="Basic and acidic residues" evidence="1">
    <location>
        <begin position="242"/>
        <end position="258"/>
    </location>
</feature>
<dbReference type="EMBL" id="JBHTLY010000016">
    <property type="protein sequence ID" value="MFD1203487.1"/>
    <property type="molecule type" value="Genomic_DNA"/>
</dbReference>
<keyword evidence="3" id="KW-1185">Reference proteome</keyword>
<reference evidence="3" key="1">
    <citation type="journal article" date="2019" name="Int. J. Syst. Evol. Microbiol.">
        <title>The Global Catalogue of Microorganisms (GCM) 10K type strain sequencing project: providing services to taxonomists for standard genome sequencing and annotation.</title>
        <authorList>
            <consortium name="The Broad Institute Genomics Platform"/>
            <consortium name="The Broad Institute Genome Sequencing Center for Infectious Disease"/>
            <person name="Wu L."/>
            <person name="Ma J."/>
        </authorList>
    </citation>
    <scope>NUCLEOTIDE SEQUENCE [LARGE SCALE GENOMIC DNA]</scope>
    <source>
        <strain evidence="3">CCUG 50213</strain>
    </source>
</reference>
<accession>A0ABW3TVY4</accession>
<name>A0ABW3TVY4_9MICO</name>
<feature type="region of interest" description="Disordered" evidence="1">
    <location>
        <begin position="109"/>
        <end position="171"/>
    </location>
</feature>
<dbReference type="RefSeq" id="WP_343962894.1">
    <property type="nucleotide sequence ID" value="NZ_BAAAKZ010000021.1"/>
</dbReference>
<sequence length="258" mass="28634">MAREKDTRLFIRLDLDYADHPKIIGLSDAAFRAHVTMMLYSRKYMTDGVLSGPVANRLGSQWDTDVLAELQSNDANAPSLLRREDGSYELHGFADMQETRAEIDARTARNRANGAKGGRPKKPKETQSVTGSGGDSGAQTKAETETETDREVAKATSTRTARGSRIDPQWMPSREDIAAIAEQCPGLDTQTEHRSFVDYWISVAGAKGVKLDWSATWRNWMRRKFEERGGMAVRQGGPKPTAGDRARAIADEFRKEGL</sequence>
<organism evidence="2 3">
    <name type="scientific">Leucobacter albus</name>
    <dbReference type="NCBI Taxonomy" id="272210"/>
    <lineage>
        <taxon>Bacteria</taxon>
        <taxon>Bacillati</taxon>
        <taxon>Actinomycetota</taxon>
        <taxon>Actinomycetes</taxon>
        <taxon>Micrococcales</taxon>
        <taxon>Microbacteriaceae</taxon>
        <taxon>Leucobacter</taxon>
    </lineage>
</organism>
<evidence type="ECO:0000313" key="3">
    <source>
        <dbReference type="Proteomes" id="UP001597181"/>
    </source>
</evidence>
<evidence type="ECO:0000256" key="1">
    <source>
        <dbReference type="SAM" id="MobiDB-lite"/>
    </source>
</evidence>
<evidence type="ECO:0000313" key="2">
    <source>
        <dbReference type="EMBL" id="MFD1203487.1"/>
    </source>
</evidence>
<comment type="caution">
    <text evidence="2">The sequence shown here is derived from an EMBL/GenBank/DDBJ whole genome shotgun (WGS) entry which is preliminary data.</text>
</comment>